<proteinExistence type="predicted"/>
<protein>
    <submittedName>
        <fullName evidence="1">DUF1847 domain-containing protein</fullName>
    </submittedName>
</protein>
<organism evidence="1 2">
    <name type="scientific">Candidatus Aveggerthella stercoripullorum</name>
    <dbReference type="NCBI Taxonomy" id="2840688"/>
    <lineage>
        <taxon>Bacteria</taxon>
        <taxon>Bacillati</taxon>
        <taxon>Actinomycetota</taxon>
        <taxon>Coriobacteriia</taxon>
        <taxon>Eggerthellales</taxon>
        <taxon>Eggerthellaceae</taxon>
        <taxon>Eggerthellaceae incertae sedis</taxon>
        <taxon>Candidatus Aveggerthella</taxon>
    </lineage>
</organism>
<dbReference type="Proteomes" id="UP000824261">
    <property type="component" value="Unassembled WGS sequence"/>
</dbReference>
<sequence length="208" mass="22818">MADCTHSCVDCATLKCGTLEGSYPEFCLTTHMDEEVLDEAMACYEDDATRQVMLAAAEVEYEYYGKYTRIEEIAEFARLMGAKKLGIATCVGLLKESRILANLLRKKGFEVFGIACKAGMQKKTSLGIPEKCEAVGVNICNPILQAKLLNKAGTDLNIVVGLCVGHDSLFYKHSDALVTTAIVKDRVLGHNPAAALYTIDSFYKRLKE</sequence>
<dbReference type="InterPro" id="IPR014997">
    <property type="entry name" value="DUF1847"/>
</dbReference>
<comment type="caution">
    <text evidence="1">The sequence shown here is derived from an EMBL/GenBank/DDBJ whole genome shotgun (WGS) entry which is preliminary data.</text>
</comment>
<dbReference type="Pfam" id="PF08901">
    <property type="entry name" value="DUF1847"/>
    <property type="match status" value="1"/>
</dbReference>
<evidence type="ECO:0000313" key="2">
    <source>
        <dbReference type="Proteomes" id="UP000824261"/>
    </source>
</evidence>
<name>A0A9D1A134_9ACTN</name>
<evidence type="ECO:0000313" key="1">
    <source>
        <dbReference type="EMBL" id="HIR01703.1"/>
    </source>
</evidence>
<dbReference type="EMBL" id="DVGB01000064">
    <property type="protein sequence ID" value="HIR01703.1"/>
    <property type="molecule type" value="Genomic_DNA"/>
</dbReference>
<accession>A0A9D1A134</accession>
<gene>
    <name evidence="1" type="ORF">IAA69_05505</name>
</gene>
<reference evidence="1" key="1">
    <citation type="submission" date="2020-10" db="EMBL/GenBank/DDBJ databases">
        <authorList>
            <person name="Gilroy R."/>
        </authorList>
    </citation>
    <scope>NUCLEOTIDE SEQUENCE</scope>
    <source>
        <strain evidence="1">ChiGjej1B1-2707</strain>
    </source>
</reference>
<reference evidence="1" key="2">
    <citation type="journal article" date="2021" name="PeerJ">
        <title>Extensive microbial diversity within the chicken gut microbiome revealed by metagenomics and culture.</title>
        <authorList>
            <person name="Gilroy R."/>
            <person name="Ravi A."/>
            <person name="Getino M."/>
            <person name="Pursley I."/>
            <person name="Horton D.L."/>
            <person name="Alikhan N.F."/>
            <person name="Baker D."/>
            <person name="Gharbi K."/>
            <person name="Hall N."/>
            <person name="Watson M."/>
            <person name="Adriaenssens E.M."/>
            <person name="Foster-Nyarko E."/>
            <person name="Jarju S."/>
            <person name="Secka A."/>
            <person name="Antonio M."/>
            <person name="Oren A."/>
            <person name="Chaudhuri R.R."/>
            <person name="La Ragione R."/>
            <person name="Hildebrand F."/>
            <person name="Pallen M.J."/>
        </authorList>
    </citation>
    <scope>NUCLEOTIDE SEQUENCE</scope>
    <source>
        <strain evidence="1">ChiGjej1B1-2707</strain>
    </source>
</reference>
<dbReference type="AlphaFoldDB" id="A0A9D1A134"/>